<evidence type="ECO:0000313" key="4">
    <source>
        <dbReference type="Proteomes" id="UP000238385"/>
    </source>
</evidence>
<evidence type="ECO:0000259" key="2">
    <source>
        <dbReference type="Pfam" id="PF14321"/>
    </source>
</evidence>
<feature type="chain" id="PRO_5015456684" description="DUF4382 domain-containing protein" evidence="1">
    <location>
        <begin position="22"/>
        <end position="310"/>
    </location>
</feature>
<dbReference type="RefSeq" id="WP_106670195.1">
    <property type="nucleotide sequence ID" value="NZ_BMFE01000001.1"/>
</dbReference>
<comment type="caution">
    <text evidence="3">The sequence shown here is derived from an EMBL/GenBank/DDBJ whole genome shotgun (WGS) entry which is preliminary data.</text>
</comment>
<sequence>MKRSTKVFTVSALAAALAACGGDGSSSGATGTVSMGLTDAPTMDLSSVNIAFNAIRLKPANGDWLEFSLEETGTVDLLTLQGGVTEPLISNEEVPAGEYNEMRLIVDTGASWVTRESEGDARYTLGVPSGEQSGLKLKGGFIVAADTSQSFTIDFDVRKSIVNPQGQALGDYMLKPVLRLVNNLEVGQLEGEVDYAQINSLRSQSVELAACSENYAGAVYVFAGADVEPIDLNVERDGLNPLMVVPVQAQEDGSLSDWTAAFLTEGVYTVSYSCQLDDNQANDAIEFEGTQTLEVVAGESTVAAPIPLQL</sequence>
<keyword evidence="4" id="KW-1185">Reference proteome</keyword>
<dbReference type="Pfam" id="PF14321">
    <property type="entry name" value="DUF4382"/>
    <property type="match status" value="1"/>
</dbReference>
<dbReference type="PROSITE" id="PS51257">
    <property type="entry name" value="PROKAR_LIPOPROTEIN"/>
    <property type="match status" value="1"/>
</dbReference>
<dbReference type="EMBL" id="PXNN01000003">
    <property type="protein sequence ID" value="PSF10412.1"/>
    <property type="molecule type" value="Genomic_DNA"/>
</dbReference>
<accession>A0A2T1KLA3</accession>
<organism evidence="3 4">
    <name type="scientific">Marinobacter halophilus</name>
    <dbReference type="NCBI Taxonomy" id="1323740"/>
    <lineage>
        <taxon>Bacteria</taxon>
        <taxon>Pseudomonadati</taxon>
        <taxon>Pseudomonadota</taxon>
        <taxon>Gammaproteobacteria</taxon>
        <taxon>Pseudomonadales</taxon>
        <taxon>Marinobacteraceae</taxon>
        <taxon>Marinobacter</taxon>
    </lineage>
</organism>
<proteinExistence type="predicted"/>
<gene>
    <name evidence="3" type="ORF">C7H08_02680</name>
</gene>
<name>A0A2T1KLA3_9GAMM</name>
<evidence type="ECO:0000256" key="1">
    <source>
        <dbReference type="SAM" id="SignalP"/>
    </source>
</evidence>
<protein>
    <recommendedName>
        <fullName evidence="2">DUF4382 domain-containing protein</fullName>
    </recommendedName>
</protein>
<keyword evidence="1" id="KW-0732">Signal</keyword>
<dbReference type="InterPro" id="IPR025491">
    <property type="entry name" value="DUF4382"/>
</dbReference>
<feature type="signal peptide" evidence="1">
    <location>
        <begin position="1"/>
        <end position="21"/>
    </location>
</feature>
<dbReference type="AlphaFoldDB" id="A0A2T1KLA3"/>
<evidence type="ECO:0000313" key="3">
    <source>
        <dbReference type="EMBL" id="PSF10412.1"/>
    </source>
</evidence>
<reference evidence="3 4" key="1">
    <citation type="submission" date="2018-03" db="EMBL/GenBank/DDBJ databases">
        <title>Marinobacter brunus sp. nov., a marine bacterium of Gamma-proteobacteria isolated from the surface seawater of the South China Sea.</title>
        <authorList>
            <person name="Cheng H."/>
            <person name="Wu Y.-H."/>
            <person name="Xamxidin M."/>
            <person name="Xu X.-W."/>
        </authorList>
    </citation>
    <scope>NUCLEOTIDE SEQUENCE [LARGE SCALE GENOMIC DNA]</scope>
    <source>
        <strain evidence="3 4">JCM 30472</strain>
    </source>
</reference>
<dbReference type="Proteomes" id="UP000238385">
    <property type="component" value="Unassembled WGS sequence"/>
</dbReference>
<feature type="domain" description="DUF4382" evidence="2">
    <location>
        <begin position="30"/>
        <end position="176"/>
    </location>
</feature>
<dbReference type="OrthoDB" id="7062064at2"/>